<reference evidence="1 3" key="1">
    <citation type="journal article" date="2011" name="Nature">
        <title>The Medicago genome provides insight into the evolution of rhizobial symbioses.</title>
        <authorList>
            <person name="Young N.D."/>
            <person name="Debelle F."/>
            <person name="Oldroyd G.E."/>
            <person name="Geurts R."/>
            <person name="Cannon S.B."/>
            <person name="Udvardi M.K."/>
            <person name="Benedito V.A."/>
            <person name="Mayer K.F."/>
            <person name="Gouzy J."/>
            <person name="Schoof H."/>
            <person name="Van de Peer Y."/>
            <person name="Proost S."/>
            <person name="Cook D.R."/>
            <person name="Meyers B.C."/>
            <person name="Spannagl M."/>
            <person name="Cheung F."/>
            <person name="De Mita S."/>
            <person name="Krishnakumar V."/>
            <person name="Gundlach H."/>
            <person name="Zhou S."/>
            <person name="Mudge J."/>
            <person name="Bharti A.K."/>
            <person name="Murray J.D."/>
            <person name="Naoumkina M.A."/>
            <person name="Rosen B."/>
            <person name="Silverstein K.A."/>
            <person name="Tang H."/>
            <person name="Rombauts S."/>
            <person name="Zhao P.X."/>
            <person name="Zhou P."/>
            <person name="Barbe V."/>
            <person name="Bardou P."/>
            <person name="Bechner M."/>
            <person name="Bellec A."/>
            <person name="Berger A."/>
            <person name="Berges H."/>
            <person name="Bidwell S."/>
            <person name="Bisseling T."/>
            <person name="Choisne N."/>
            <person name="Couloux A."/>
            <person name="Denny R."/>
            <person name="Deshpande S."/>
            <person name="Dai X."/>
            <person name="Doyle J.J."/>
            <person name="Dudez A.M."/>
            <person name="Farmer A.D."/>
            <person name="Fouteau S."/>
            <person name="Franken C."/>
            <person name="Gibelin C."/>
            <person name="Gish J."/>
            <person name="Goldstein S."/>
            <person name="Gonzalez A.J."/>
            <person name="Green P.J."/>
            <person name="Hallab A."/>
            <person name="Hartog M."/>
            <person name="Hua A."/>
            <person name="Humphray S.J."/>
            <person name="Jeong D.H."/>
            <person name="Jing Y."/>
            <person name="Jocker A."/>
            <person name="Kenton S.M."/>
            <person name="Kim D.J."/>
            <person name="Klee K."/>
            <person name="Lai H."/>
            <person name="Lang C."/>
            <person name="Lin S."/>
            <person name="Macmil S.L."/>
            <person name="Magdelenat G."/>
            <person name="Matthews L."/>
            <person name="McCorrison J."/>
            <person name="Monaghan E.L."/>
            <person name="Mun J.H."/>
            <person name="Najar F.Z."/>
            <person name="Nicholson C."/>
            <person name="Noirot C."/>
            <person name="O'Bleness M."/>
            <person name="Paule C.R."/>
            <person name="Poulain J."/>
            <person name="Prion F."/>
            <person name="Qin B."/>
            <person name="Qu C."/>
            <person name="Retzel E.F."/>
            <person name="Riddle C."/>
            <person name="Sallet E."/>
            <person name="Samain S."/>
            <person name="Samson N."/>
            <person name="Sanders I."/>
            <person name="Saurat O."/>
            <person name="Scarpelli C."/>
            <person name="Schiex T."/>
            <person name="Segurens B."/>
            <person name="Severin A.J."/>
            <person name="Sherrier D.J."/>
            <person name="Shi R."/>
            <person name="Sims S."/>
            <person name="Singer S.R."/>
            <person name="Sinharoy S."/>
            <person name="Sterck L."/>
            <person name="Viollet A."/>
            <person name="Wang B.B."/>
            <person name="Wang K."/>
            <person name="Wang M."/>
            <person name="Wang X."/>
            <person name="Warfsmann J."/>
            <person name="Weissenbach J."/>
            <person name="White D.D."/>
            <person name="White J.D."/>
            <person name="Wiley G.B."/>
            <person name="Wincker P."/>
            <person name="Xing Y."/>
            <person name="Yang L."/>
            <person name="Yao Z."/>
            <person name="Ying F."/>
            <person name="Zhai J."/>
            <person name="Zhou L."/>
            <person name="Zuber A."/>
            <person name="Denarie J."/>
            <person name="Dixon R.A."/>
            <person name="May G.D."/>
            <person name="Schwartz D.C."/>
            <person name="Rogers J."/>
            <person name="Quetier F."/>
            <person name="Town C.D."/>
            <person name="Roe B.A."/>
        </authorList>
    </citation>
    <scope>NUCLEOTIDE SEQUENCE [LARGE SCALE GENOMIC DNA]</scope>
    <source>
        <strain evidence="1">A17</strain>
        <strain evidence="2 3">cv. Jemalong A17</strain>
    </source>
</reference>
<accession>G7IV32</accession>
<dbReference type="Proteomes" id="UP000002051">
    <property type="component" value="Chromosome 3"/>
</dbReference>
<evidence type="ECO:0000313" key="2">
    <source>
        <dbReference type="EnsemblPlants" id="AES70783"/>
    </source>
</evidence>
<sequence>MQKNTTNTSILGGNNIEETCCNGCEPVDGGVRLFKCYISTCVPLLRSGDIFNLTTKSHILGAEAKDPHLRL</sequence>
<name>G7IV32_MEDTR</name>
<reference evidence="1 3" key="2">
    <citation type="journal article" date="2014" name="BMC Genomics">
        <title>An improved genome release (version Mt4.0) for the model legume Medicago truncatula.</title>
        <authorList>
            <person name="Tang H."/>
            <person name="Krishnakumar V."/>
            <person name="Bidwell S."/>
            <person name="Rosen B."/>
            <person name="Chan A."/>
            <person name="Zhou S."/>
            <person name="Gentzbittel L."/>
            <person name="Childs K.L."/>
            <person name="Yandell M."/>
            <person name="Gundlach H."/>
            <person name="Mayer K.F."/>
            <person name="Schwartz D.C."/>
            <person name="Town C.D."/>
        </authorList>
    </citation>
    <scope>GENOME REANNOTATION</scope>
    <source>
        <strain evidence="2 3">cv. Jemalong A17</strain>
    </source>
</reference>
<dbReference type="AlphaFoldDB" id="G7IV32"/>
<gene>
    <name evidence="1" type="ordered locus">MTR_3g062350</name>
</gene>
<proteinExistence type="predicted"/>
<protein>
    <submittedName>
        <fullName evidence="1 2">Uncharacterized protein</fullName>
    </submittedName>
</protein>
<evidence type="ECO:0000313" key="1">
    <source>
        <dbReference type="EMBL" id="AES70783.1"/>
    </source>
</evidence>
<evidence type="ECO:0000313" key="3">
    <source>
        <dbReference type="Proteomes" id="UP000002051"/>
    </source>
</evidence>
<dbReference type="PaxDb" id="3880-AES70783"/>
<keyword evidence="3" id="KW-1185">Reference proteome</keyword>
<reference evidence="2" key="3">
    <citation type="submission" date="2015-04" db="UniProtKB">
        <authorList>
            <consortium name="EnsemblPlants"/>
        </authorList>
    </citation>
    <scope>IDENTIFICATION</scope>
    <source>
        <strain evidence="2">cv. Jemalong A17</strain>
    </source>
</reference>
<dbReference type="EMBL" id="CM001219">
    <property type="protein sequence ID" value="AES70783.1"/>
    <property type="molecule type" value="Genomic_DNA"/>
</dbReference>
<dbReference type="EnsemblPlants" id="AES70783">
    <property type="protein sequence ID" value="AES70783"/>
    <property type="gene ID" value="MTR_3g062350"/>
</dbReference>
<organism evidence="1 3">
    <name type="scientific">Medicago truncatula</name>
    <name type="common">Barrel medic</name>
    <name type="synonym">Medicago tribuloides</name>
    <dbReference type="NCBI Taxonomy" id="3880"/>
    <lineage>
        <taxon>Eukaryota</taxon>
        <taxon>Viridiplantae</taxon>
        <taxon>Streptophyta</taxon>
        <taxon>Embryophyta</taxon>
        <taxon>Tracheophyta</taxon>
        <taxon>Spermatophyta</taxon>
        <taxon>Magnoliopsida</taxon>
        <taxon>eudicotyledons</taxon>
        <taxon>Gunneridae</taxon>
        <taxon>Pentapetalae</taxon>
        <taxon>rosids</taxon>
        <taxon>fabids</taxon>
        <taxon>Fabales</taxon>
        <taxon>Fabaceae</taxon>
        <taxon>Papilionoideae</taxon>
        <taxon>50 kb inversion clade</taxon>
        <taxon>NPAAA clade</taxon>
        <taxon>Hologalegina</taxon>
        <taxon>IRL clade</taxon>
        <taxon>Trifolieae</taxon>
        <taxon>Medicago</taxon>
    </lineage>
</organism>
<dbReference type="HOGENOM" id="CLU_2743788_0_0_1"/>